<evidence type="ECO:0000256" key="4">
    <source>
        <dbReference type="ARBA" id="ARBA00012062"/>
    </source>
</evidence>
<dbReference type="AlphaFoldDB" id="A0A0N1HCY0"/>
<dbReference type="GO" id="GO:0005886">
    <property type="term" value="C:plasma membrane"/>
    <property type="evidence" value="ECO:0007669"/>
    <property type="project" value="TreeGrafter"/>
</dbReference>
<dbReference type="EC" id="3.4.14.5" evidence="4"/>
<evidence type="ECO:0000256" key="10">
    <source>
        <dbReference type="ARBA" id="ARBA00022825"/>
    </source>
</evidence>
<dbReference type="GO" id="GO:0008239">
    <property type="term" value="F:dipeptidyl-peptidase activity"/>
    <property type="evidence" value="ECO:0007669"/>
    <property type="project" value="UniProtKB-EC"/>
</dbReference>
<keyword evidence="8 13" id="KW-0732">Signal</keyword>
<evidence type="ECO:0000256" key="11">
    <source>
        <dbReference type="ARBA" id="ARBA00023180"/>
    </source>
</evidence>
<evidence type="ECO:0000313" key="17">
    <source>
        <dbReference type="Proteomes" id="UP000038010"/>
    </source>
</evidence>
<keyword evidence="9" id="KW-0378">Hydrolase</keyword>
<evidence type="ECO:0000256" key="5">
    <source>
        <dbReference type="ARBA" id="ARBA00022438"/>
    </source>
</evidence>
<dbReference type="Gene3D" id="3.40.50.1820">
    <property type="entry name" value="alpha/beta hydrolase"/>
    <property type="match status" value="1"/>
</dbReference>
<reference evidence="16 17" key="1">
    <citation type="submission" date="2015-06" db="EMBL/GenBank/DDBJ databases">
        <title>Draft genome of the ant-associated black yeast Phialophora attae CBS 131958.</title>
        <authorList>
            <person name="Moreno L.F."/>
            <person name="Stielow B.J."/>
            <person name="de Hoog S."/>
            <person name="Vicente V.A."/>
            <person name="Weiss V.A."/>
            <person name="de Vries M."/>
            <person name="Cruz L.M."/>
            <person name="Souza E.M."/>
        </authorList>
    </citation>
    <scope>NUCLEOTIDE SEQUENCE [LARGE SCALE GENOMIC DNA]</scope>
    <source>
        <strain evidence="16 17">CBS 131958</strain>
    </source>
</reference>
<evidence type="ECO:0000256" key="9">
    <source>
        <dbReference type="ARBA" id="ARBA00022801"/>
    </source>
</evidence>
<keyword evidence="17" id="KW-1185">Reference proteome</keyword>
<dbReference type="SUPFAM" id="SSF82171">
    <property type="entry name" value="DPP6 N-terminal domain-like"/>
    <property type="match status" value="1"/>
</dbReference>
<dbReference type="VEuPathDB" id="FungiDB:AB675_1950"/>
<proteinExistence type="inferred from homology"/>
<protein>
    <recommendedName>
        <fullName evidence="4">dipeptidyl-peptidase IV</fullName>
        <ecNumber evidence="4">3.4.14.5</ecNumber>
    </recommendedName>
    <alternativeName>
        <fullName evidence="12">Dipeptidyl peptidase IV</fullName>
    </alternativeName>
</protein>
<feature type="chain" id="PRO_5012972216" description="dipeptidyl-peptidase IV" evidence="13">
    <location>
        <begin position="16"/>
        <end position="791"/>
    </location>
</feature>
<dbReference type="SUPFAM" id="SSF53474">
    <property type="entry name" value="alpha/beta-Hydrolases"/>
    <property type="match status" value="1"/>
</dbReference>
<comment type="catalytic activity">
    <reaction evidence="1">
        <text>Release of an N-terminal dipeptide, Xaa-Yaa-|-Zaa-, from a polypeptide, preferentially when Yaa is Pro, provided Zaa is neither Pro nor hydroxyproline.</text>
        <dbReference type="EC" id="3.4.14.5"/>
    </reaction>
</comment>
<evidence type="ECO:0000256" key="3">
    <source>
        <dbReference type="ARBA" id="ARBA00006150"/>
    </source>
</evidence>
<evidence type="ECO:0000256" key="1">
    <source>
        <dbReference type="ARBA" id="ARBA00001257"/>
    </source>
</evidence>
<dbReference type="GO" id="GO:0004177">
    <property type="term" value="F:aminopeptidase activity"/>
    <property type="evidence" value="ECO:0007669"/>
    <property type="project" value="UniProtKB-KW"/>
</dbReference>
<dbReference type="InterPro" id="IPR001375">
    <property type="entry name" value="Peptidase_S9_cat"/>
</dbReference>
<comment type="caution">
    <text evidence="16">The sequence shown here is derived from an EMBL/GenBank/DDBJ whole genome shotgun (WGS) entry which is preliminary data.</text>
</comment>
<dbReference type="EMBL" id="LFJN01000006">
    <property type="protein sequence ID" value="KPI42705.1"/>
    <property type="molecule type" value="Genomic_DNA"/>
</dbReference>
<dbReference type="STRING" id="1664694.A0A0N1HCY0"/>
<dbReference type="PANTHER" id="PTHR11731">
    <property type="entry name" value="PROTEASE FAMILY S9B,C DIPEPTIDYL-PEPTIDASE IV-RELATED"/>
    <property type="match status" value="1"/>
</dbReference>
<organism evidence="16 17">
    <name type="scientific">Cyphellophora attinorum</name>
    <dbReference type="NCBI Taxonomy" id="1664694"/>
    <lineage>
        <taxon>Eukaryota</taxon>
        <taxon>Fungi</taxon>
        <taxon>Dikarya</taxon>
        <taxon>Ascomycota</taxon>
        <taxon>Pezizomycotina</taxon>
        <taxon>Eurotiomycetes</taxon>
        <taxon>Chaetothyriomycetidae</taxon>
        <taxon>Chaetothyriales</taxon>
        <taxon>Cyphellophoraceae</taxon>
        <taxon>Cyphellophora</taxon>
    </lineage>
</organism>
<feature type="signal peptide" evidence="13">
    <location>
        <begin position="1"/>
        <end position="15"/>
    </location>
</feature>
<dbReference type="Pfam" id="PF00930">
    <property type="entry name" value="DPPIV_N"/>
    <property type="match status" value="1"/>
</dbReference>
<dbReference type="GO" id="GO:0008236">
    <property type="term" value="F:serine-type peptidase activity"/>
    <property type="evidence" value="ECO:0007669"/>
    <property type="project" value="UniProtKB-KW"/>
</dbReference>
<dbReference type="GO" id="GO:0006508">
    <property type="term" value="P:proteolysis"/>
    <property type="evidence" value="ECO:0007669"/>
    <property type="project" value="UniProtKB-KW"/>
</dbReference>
<evidence type="ECO:0000313" key="16">
    <source>
        <dbReference type="EMBL" id="KPI42705.1"/>
    </source>
</evidence>
<name>A0A0N1HCY0_9EURO</name>
<dbReference type="RefSeq" id="XP_018002668.1">
    <property type="nucleotide sequence ID" value="XM_018141880.1"/>
</dbReference>
<dbReference type="InterPro" id="IPR002469">
    <property type="entry name" value="Peptidase_S9B_N"/>
</dbReference>
<dbReference type="Proteomes" id="UP000038010">
    <property type="component" value="Unassembled WGS sequence"/>
</dbReference>
<evidence type="ECO:0000256" key="13">
    <source>
        <dbReference type="SAM" id="SignalP"/>
    </source>
</evidence>
<dbReference type="GeneID" id="28733760"/>
<accession>A0A0N1HCY0</accession>
<dbReference type="PANTHER" id="PTHR11731:SF162">
    <property type="entry name" value="DIPEPTIDYL PEPTIDASE 4-RELATED"/>
    <property type="match status" value="1"/>
</dbReference>
<gene>
    <name evidence="16" type="ORF">AB675_1950</name>
</gene>
<keyword evidence="7" id="KW-0645">Protease</keyword>
<evidence type="ECO:0000256" key="12">
    <source>
        <dbReference type="ARBA" id="ARBA00030567"/>
    </source>
</evidence>
<feature type="domain" description="Dipeptidylpeptidase IV N-terminal" evidence="15">
    <location>
        <begin position="99"/>
        <end position="458"/>
    </location>
</feature>
<comment type="similarity">
    <text evidence="3">Belongs to the peptidase S9B family.</text>
</comment>
<sequence length="791" mass="89002">MTAALWLLLLPLSLAIEPARQPTQPVGKGDKPLLFNETTPARLVSSLASISWIAGDEDGKYITEDDDGALVTQSIVTGESEVLVAADAIPEDYWEYWVSPEANRVLWSTNYTKQYRYSYFADYYVQDLESGDLTPLVEDQVGDIQYAEFAPSGGTIAFVRGNNLYIYNDTEVTQITDDGGPDMFHAVPDWVYEEEIFGDRYTLWFSPDAQFMAFLSFNETGVGTFTIPYFMDSSEIAPQYPRELELRYPKVGTTNPTVQFNILDLSTMEYSTIPIDAFEPNNTVIGEVSWMTDDHSAVIYRVFNRVQDLSKHVVVDPVEKTAIVVRERDGTDGWLDNLLAMQYIGAIEEDSNTTYYVDLSDESGWNHIYLCPVDSDDCTQLTEGEWEVVSVYKVDTSRGLIYYSSTEIHPTERHLYSVSFTGEKTALVDESVPAYWSASFSAGGEYFIKSYLGPDVPYQELFAINSTTEPLDVITSNEALYQNISEYNLPTTQYFELTHPDGYTLQVMERLPVDFDPSTPYPVIFIPYGGPGAQEVDKAMMPFNFRYWMSCDPELSFVSYTVDGRGTGYQGREFRSTVTSHLGRLEPLDQIWAAEQILASNRSSYLNADHVGMYGHSFGGYLTAKTLELQDPENGPFTFGISGAPVSDWRFYDTLYTERYMKTLDENEAGYNETAVRNATGFATLKGSYAISHGTGDDNVHYQNTAALMDLLVGSREVGADKLKMVAFTDSDHAIAYNGANIFLSKFYAAFLVEELARTDEELVHQWTRRGVEGVEDFVERLGKRAVAWFG</sequence>
<evidence type="ECO:0000256" key="6">
    <source>
        <dbReference type="ARBA" id="ARBA00022525"/>
    </source>
</evidence>
<keyword evidence="10" id="KW-0720">Serine protease</keyword>
<dbReference type="Pfam" id="PF00326">
    <property type="entry name" value="Peptidase_S9"/>
    <property type="match status" value="1"/>
</dbReference>
<dbReference type="InterPro" id="IPR050278">
    <property type="entry name" value="Serine_Prot_S9B/DPPIV"/>
</dbReference>
<evidence type="ECO:0000259" key="14">
    <source>
        <dbReference type="Pfam" id="PF00326"/>
    </source>
</evidence>
<comment type="subcellular location">
    <subcellularLocation>
        <location evidence="2">Secreted</location>
    </subcellularLocation>
</comment>
<evidence type="ECO:0000256" key="2">
    <source>
        <dbReference type="ARBA" id="ARBA00004613"/>
    </source>
</evidence>
<keyword evidence="5" id="KW-0031">Aminopeptidase</keyword>
<evidence type="ECO:0000256" key="8">
    <source>
        <dbReference type="ARBA" id="ARBA00022729"/>
    </source>
</evidence>
<keyword evidence="6" id="KW-0964">Secreted</keyword>
<dbReference type="GO" id="GO:0005576">
    <property type="term" value="C:extracellular region"/>
    <property type="evidence" value="ECO:0007669"/>
    <property type="project" value="UniProtKB-SubCell"/>
</dbReference>
<evidence type="ECO:0000256" key="7">
    <source>
        <dbReference type="ARBA" id="ARBA00022670"/>
    </source>
</evidence>
<keyword evidence="11" id="KW-0325">Glycoprotein</keyword>
<feature type="domain" description="Peptidase S9 prolyl oligopeptidase catalytic" evidence="14">
    <location>
        <begin position="555"/>
        <end position="757"/>
    </location>
</feature>
<dbReference type="Gene3D" id="2.140.10.30">
    <property type="entry name" value="Dipeptidylpeptidase IV, N-terminal domain"/>
    <property type="match status" value="1"/>
</dbReference>
<dbReference type="OrthoDB" id="16520at2759"/>
<evidence type="ECO:0000259" key="15">
    <source>
        <dbReference type="Pfam" id="PF00930"/>
    </source>
</evidence>
<dbReference type="InterPro" id="IPR029058">
    <property type="entry name" value="AB_hydrolase_fold"/>
</dbReference>